<organism evidence="1 2">
    <name type="scientific">Tripterygium wilfordii</name>
    <name type="common">Thunder God vine</name>
    <dbReference type="NCBI Taxonomy" id="458696"/>
    <lineage>
        <taxon>Eukaryota</taxon>
        <taxon>Viridiplantae</taxon>
        <taxon>Streptophyta</taxon>
        <taxon>Embryophyta</taxon>
        <taxon>Tracheophyta</taxon>
        <taxon>Spermatophyta</taxon>
        <taxon>Magnoliopsida</taxon>
        <taxon>eudicotyledons</taxon>
        <taxon>Gunneridae</taxon>
        <taxon>Pentapetalae</taxon>
        <taxon>rosids</taxon>
        <taxon>fabids</taxon>
        <taxon>Celastrales</taxon>
        <taxon>Celastraceae</taxon>
        <taxon>Tripterygium</taxon>
    </lineage>
</organism>
<dbReference type="AlphaFoldDB" id="A0A7J7CZ82"/>
<proteinExistence type="predicted"/>
<protein>
    <submittedName>
        <fullName evidence="1">Putative E3 ubiquitin-protein ligase LIN-1</fullName>
    </submittedName>
</protein>
<name>A0A7J7CZ82_TRIWF</name>
<dbReference type="Proteomes" id="UP000593562">
    <property type="component" value="Unassembled WGS sequence"/>
</dbReference>
<gene>
    <name evidence="1" type="ORF">HS088_TW12G00543</name>
</gene>
<reference evidence="1 2" key="1">
    <citation type="journal article" date="2020" name="Nat. Commun.">
        <title>Genome of Tripterygium wilfordii and identification of cytochrome P450 involved in triptolide biosynthesis.</title>
        <authorList>
            <person name="Tu L."/>
            <person name="Su P."/>
            <person name="Zhang Z."/>
            <person name="Gao L."/>
            <person name="Wang J."/>
            <person name="Hu T."/>
            <person name="Zhou J."/>
            <person name="Zhang Y."/>
            <person name="Zhao Y."/>
            <person name="Liu Y."/>
            <person name="Song Y."/>
            <person name="Tong Y."/>
            <person name="Lu Y."/>
            <person name="Yang J."/>
            <person name="Xu C."/>
            <person name="Jia M."/>
            <person name="Peters R.J."/>
            <person name="Huang L."/>
            <person name="Gao W."/>
        </authorList>
    </citation>
    <scope>NUCLEOTIDE SEQUENCE [LARGE SCALE GENOMIC DNA]</scope>
    <source>
        <strain evidence="2">cv. XIE 37</strain>
        <tissue evidence="1">Leaf</tissue>
    </source>
</reference>
<comment type="caution">
    <text evidence="1">The sequence shown here is derived from an EMBL/GenBank/DDBJ whole genome shotgun (WGS) entry which is preliminary data.</text>
</comment>
<evidence type="ECO:0000313" key="1">
    <source>
        <dbReference type="EMBL" id="KAF5739338.1"/>
    </source>
</evidence>
<dbReference type="EMBL" id="JAAARO010000012">
    <property type="protein sequence ID" value="KAF5739338.1"/>
    <property type="molecule type" value="Genomic_DNA"/>
</dbReference>
<sequence>MSSVVGWYSEERQGLMMDPIPDSSDLDQFFIESSILYMRPEQPMTPSHEVNRSIPDHVKFGPILPKSAGFSSLLQSQHAAREASRCTCLRLRRMNMNLIMSLLMLIWILRI</sequence>
<evidence type="ECO:0000313" key="2">
    <source>
        <dbReference type="Proteomes" id="UP000593562"/>
    </source>
</evidence>
<dbReference type="InParanoid" id="A0A7J7CZ82"/>
<accession>A0A7J7CZ82</accession>
<keyword evidence="2" id="KW-1185">Reference proteome</keyword>